<dbReference type="AlphaFoldDB" id="A0ABD3R2R8"/>
<evidence type="ECO:0000256" key="3">
    <source>
        <dbReference type="RuleBase" id="RU000489"/>
    </source>
</evidence>
<accession>A0ABD3R2R8</accession>
<feature type="region of interest" description="Disordered" evidence="5">
    <location>
        <begin position="1"/>
        <end position="58"/>
    </location>
</feature>
<dbReference type="PANTHER" id="PTHR11177">
    <property type="entry name" value="CHITINASE"/>
    <property type="match status" value="1"/>
</dbReference>
<dbReference type="Gene3D" id="3.20.20.80">
    <property type="entry name" value="Glycosidases"/>
    <property type="match status" value="1"/>
</dbReference>
<reference evidence="7 8" key="1">
    <citation type="submission" date="2024-10" db="EMBL/GenBank/DDBJ databases">
        <title>Updated reference genomes for cyclostephanoid diatoms.</title>
        <authorList>
            <person name="Roberts W.R."/>
            <person name="Alverson A.J."/>
        </authorList>
    </citation>
    <scope>NUCLEOTIDE SEQUENCE [LARGE SCALE GENOMIC DNA]</scope>
    <source>
        <strain evidence="7 8">AJA228-03</strain>
    </source>
</reference>
<dbReference type="InterPro" id="IPR017853">
    <property type="entry name" value="GH"/>
</dbReference>
<evidence type="ECO:0000256" key="4">
    <source>
        <dbReference type="RuleBase" id="RU004453"/>
    </source>
</evidence>
<dbReference type="Proteomes" id="UP001530377">
    <property type="component" value="Unassembled WGS sequence"/>
</dbReference>
<comment type="caution">
    <text evidence="7">The sequence shown here is derived from an EMBL/GenBank/DDBJ whole genome shotgun (WGS) entry which is preliminary data.</text>
</comment>
<organism evidence="7 8">
    <name type="scientific">Cyclostephanos tholiformis</name>
    <dbReference type="NCBI Taxonomy" id="382380"/>
    <lineage>
        <taxon>Eukaryota</taxon>
        <taxon>Sar</taxon>
        <taxon>Stramenopiles</taxon>
        <taxon>Ochrophyta</taxon>
        <taxon>Bacillariophyta</taxon>
        <taxon>Coscinodiscophyceae</taxon>
        <taxon>Thalassiosirophycidae</taxon>
        <taxon>Stephanodiscales</taxon>
        <taxon>Stephanodiscaceae</taxon>
        <taxon>Cyclostephanos</taxon>
    </lineage>
</organism>
<dbReference type="InterPro" id="IPR011583">
    <property type="entry name" value="Chitinase_II/V-like_cat"/>
</dbReference>
<keyword evidence="1 3" id="KW-0378">Hydrolase</keyword>
<feature type="non-terminal residue" evidence="7">
    <location>
        <position position="1"/>
    </location>
</feature>
<keyword evidence="8" id="KW-1185">Reference proteome</keyword>
<dbReference type="PROSITE" id="PS51910">
    <property type="entry name" value="GH18_2"/>
    <property type="match status" value="1"/>
</dbReference>
<evidence type="ECO:0000313" key="8">
    <source>
        <dbReference type="Proteomes" id="UP001530377"/>
    </source>
</evidence>
<dbReference type="SUPFAM" id="SSF51445">
    <property type="entry name" value="(Trans)glycosidases"/>
    <property type="match status" value="1"/>
</dbReference>
<comment type="similarity">
    <text evidence="4">Belongs to the glycosyl hydrolase 18 family.</text>
</comment>
<name>A0ABD3R2R8_9STRA</name>
<dbReference type="SMART" id="SM00636">
    <property type="entry name" value="Glyco_18"/>
    <property type="match status" value="1"/>
</dbReference>
<dbReference type="GO" id="GO:0016798">
    <property type="term" value="F:hydrolase activity, acting on glycosyl bonds"/>
    <property type="evidence" value="ECO:0007669"/>
    <property type="project" value="UniProtKB-KW"/>
</dbReference>
<dbReference type="InterPro" id="IPR001223">
    <property type="entry name" value="Glyco_hydro18_cat"/>
</dbReference>
<dbReference type="EMBL" id="JALLPB020000734">
    <property type="protein sequence ID" value="KAL3806783.1"/>
    <property type="molecule type" value="Genomic_DNA"/>
</dbReference>
<evidence type="ECO:0000256" key="1">
    <source>
        <dbReference type="ARBA" id="ARBA00022801"/>
    </source>
</evidence>
<sequence>KGPTNRLASSYPANRQENAPATRANNPTDYEQDPGSSRSRPHPNLGLCMDQAQGRPRQDGDSILRILAMVRSGRSRQAVQSRSQQGDAIQLCILPTQREWRHMGHRWLGRFHRLFGEQVGIPRGTREYGTPEVRPKKACAARKIRTGLIQLAHDAGVEVYPSIGGWTLSHSFPKLAANSTSRVNFANNCVKLIEAYDFDGIDIDWEYPGYVDHNGTVEDTVNYSLFLEEIRKALDALGEKKGQTYGLTAALPCGPDLIDNIQIDVVNDYLDELNLMTYDFHGAWDEKTGANAPLYDMKRSPNLSVHSCVELWKKAGANIGLPFYGRSVAGDGLTGFGQKHLGKADLSTWFDDDGSPQYFNILKGLATFTTVWDEQTRTVFAYSSTGFVCTTTTGHM</sequence>
<proteinExistence type="inferred from homology"/>
<dbReference type="PROSITE" id="PS01095">
    <property type="entry name" value="GH18_1"/>
    <property type="match status" value="1"/>
</dbReference>
<evidence type="ECO:0000256" key="2">
    <source>
        <dbReference type="ARBA" id="ARBA00023295"/>
    </source>
</evidence>
<keyword evidence="2 3" id="KW-0326">Glycosidase</keyword>
<dbReference type="PANTHER" id="PTHR11177:SF317">
    <property type="entry name" value="CHITINASE 12-RELATED"/>
    <property type="match status" value="1"/>
</dbReference>
<evidence type="ECO:0000313" key="7">
    <source>
        <dbReference type="EMBL" id="KAL3806783.1"/>
    </source>
</evidence>
<dbReference type="InterPro" id="IPR050314">
    <property type="entry name" value="Glycosyl_Hydrlase_18"/>
</dbReference>
<feature type="compositionally biased region" description="Polar residues" evidence="5">
    <location>
        <begin position="1"/>
        <end position="38"/>
    </location>
</feature>
<gene>
    <name evidence="7" type="ORF">ACHAXA_003902</name>
</gene>
<protein>
    <recommendedName>
        <fullName evidence="6">GH18 domain-containing protein</fullName>
    </recommendedName>
</protein>
<feature type="domain" description="GH18" evidence="6">
    <location>
        <begin position="73"/>
        <end position="396"/>
    </location>
</feature>
<evidence type="ECO:0000259" key="6">
    <source>
        <dbReference type="PROSITE" id="PS51910"/>
    </source>
</evidence>
<dbReference type="Pfam" id="PF00704">
    <property type="entry name" value="Glyco_hydro_18"/>
    <property type="match status" value="1"/>
</dbReference>
<evidence type="ECO:0000256" key="5">
    <source>
        <dbReference type="SAM" id="MobiDB-lite"/>
    </source>
</evidence>
<dbReference type="InterPro" id="IPR001579">
    <property type="entry name" value="Glyco_hydro_18_chit_AS"/>
</dbReference>